<gene>
    <name evidence="6" type="ORF">E1283_00145</name>
</gene>
<organism evidence="6 7">
    <name type="scientific">Streptomyces hainanensis</name>
    <dbReference type="NCBI Taxonomy" id="402648"/>
    <lineage>
        <taxon>Bacteria</taxon>
        <taxon>Bacillati</taxon>
        <taxon>Actinomycetota</taxon>
        <taxon>Actinomycetes</taxon>
        <taxon>Kitasatosporales</taxon>
        <taxon>Streptomycetaceae</taxon>
        <taxon>Streptomyces</taxon>
    </lineage>
</organism>
<evidence type="ECO:0000256" key="3">
    <source>
        <dbReference type="ARBA" id="ARBA00022448"/>
    </source>
</evidence>
<dbReference type="PANTHER" id="PTHR30290:SF10">
    <property type="entry name" value="PERIPLASMIC OLIGOPEPTIDE-BINDING PROTEIN-RELATED"/>
    <property type="match status" value="1"/>
</dbReference>
<evidence type="ECO:0000313" key="6">
    <source>
        <dbReference type="EMBL" id="TDC80509.1"/>
    </source>
</evidence>
<dbReference type="AlphaFoldDB" id="A0A4R4U1W3"/>
<dbReference type="Gene3D" id="3.40.190.10">
    <property type="entry name" value="Periplasmic binding protein-like II"/>
    <property type="match status" value="1"/>
</dbReference>
<evidence type="ECO:0000256" key="1">
    <source>
        <dbReference type="ARBA" id="ARBA00004196"/>
    </source>
</evidence>
<proteinExistence type="inferred from homology"/>
<dbReference type="PROSITE" id="PS51257">
    <property type="entry name" value="PROKAR_LIPOPROTEIN"/>
    <property type="match status" value="1"/>
</dbReference>
<dbReference type="GO" id="GO:0030313">
    <property type="term" value="C:cell envelope"/>
    <property type="evidence" value="ECO:0007669"/>
    <property type="project" value="UniProtKB-SubCell"/>
</dbReference>
<evidence type="ECO:0000259" key="5">
    <source>
        <dbReference type="Pfam" id="PF00496"/>
    </source>
</evidence>
<dbReference type="PANTHER" id="PTHR30290">
    <property type="entry name" value="PERIPLASMIC BINDING COMPONENT OF ABC TRANSPORTER"/>
    <property type="match status" value="1"/>
</dbReference>
<dbReference type="OrthoDB" id="9803988at2"/>
<evidence type="ECO:0000256" key="2">
    <source>
        <dbReference type="ARBA" id="ARBA00005695"/>
    </source>
</evidence>
<comment type="subcellular location">
    <subcellularLocation>
        <location evidence="1">Cell envelope</location>
    </subcellularLocation>
</comment>
<accession>A0A4R4U1W3</accession>
<sequence>MRDSLRYRGIGLAAIAAIATLALSGCSGYASPENENHHVLSLSARQAPASFAIGAYGGGEIMIQTSIFDTVLAFDLDGEIVPNLAREFEYNEDRTILTLAIRDDAEFSSGEVVDAQAVVDNLTATMNAASTAGLVGVETIEATDEYTVVVTLSEPNASLVPSLAGVGGFVAEPSTIGSETEATQPVGSGPYVLNRGETQIGEKYVLDKVEDHWRADDYPFDRIEISVIPDITAAVNGLQAGQLDHATGLSLDQSETLEGQFVTGTDNPTTWGNIWIADREGELVPALADVRVRQAINMALDRTAVERLAPGQRHGVDQLFSADGGAYLPELEGNYPYDVEAARELIAEAGYADGFSVTMPSTIASTEFEPFLTQSLAEIGITVNWETVSLQDIVANLSSKEFAMFFFPSTYSGSDALDVESALGPVFNPFGTSTPEQTELLDAANASGERDAFADLNRYFTEEAWFAPVMASTFLWAHSDSVDYMPPTLWGYSVLPWTVAED</sequence>
<protein>
    <recommendedName>
        <fullName evidence="5">Solute-binding protein family 5 domain-containing protein</fullName>
    </recommendedName>
</protein>
<evidence type="ECO:0000256" key="4">
    <source>
        <dbReference type="ARBA" id="ARBA00022729"/>
    </source>
</evidence>
<evidence type="ECO:0000313" key="7">
    <source>
        <dbReference type="Proteomes" id="UP000295345"/>
    </source>
</evidence>
<comment type="similarity">
    <text evidence="2">Belongs to the bacterial solute-binding protein 5 family.</text>
</comment>
<dbReference type="Proteomes" id="UP000295345">
    <property type="component" value="Unassembled WGS sequence"/>
</dbReference>
<comment type="caution">
    <text evidence="6">The sequence shown here is derived from an EMBL/GenBank/DDBJ whole genome shotgun (WGS) entry which is preliminary data.</text>
</comment>
<dbReference type="GO" id="GO:1904680">
    <property type="term" value="F:peptide transmembrane transporter activity"/>
    <property type="evidence" value="ECO:0007669"/>
    <property type="project" value="TreeGrafter"/>
</dbReference>
<keyword evidence="7" id="KW-1185">Reference proteome</keyword>
<name>A0A4R4U1W3_9ACTN</name>
<dbReference type="SUPFAM" id="SSF53850">
    <property type="entry name" value="Periplasmic binding protein-like II"/>
    <property type="match status" value="1"/>
</dbReference>
<keyword evidence="3" id="KW-0813">Transport</keyword>
<feature type="domain" description="Solute-binding protein family 5" evidence="5">
    <location>
        <begin position="79"/>
        <end position="416"/>
    </location>
</feature>
<reference evidence="6 7" key="1">
    <citation type="submission" date="2019-03" db="EMBL/GenBank/DDBJ databases">
        <title>Draft genome sequences of novel Actinobacteria.</title>
        <authorList>
            <person name="Sahin N."/>
            <person name="Ay H."/>
            <person name="Saygin H."/>
        </authorList>
    </citation>
    <scope>NUCLEOTIDE SEQUENCE [LARGE SCALE GENOMIC DNA]</scope>
    <source>
        <strain evidence="6 7">DSM 41900</strain>
    </source>
</reference>
<keyword evidence="4" id="KW-0732">Signal</keyword>
<dbReference type="Gene3D" id="3.10.105.10">
    <property type="entry name" value="Dipeptide-binding Protein, Domain 3"/>
    <property type="match status" value="1"/>
</dbReference>
<dbReference type="Pfam" id="PF00496">
    <property type="entry name" value="SBP_bac_5"/>
    <property type="match status" value="1"/>
</dbReference>
<dbReference type="RefSeq" id="WP_132815204.1">
    <property type="nucleotide sequence ID" value="NZ_SMKI01000001.1"/>
</dbReference>
<dbReference type="EMBL" id="SMKI01000001">
    <property type="protein sequence ID" value="TDC80509.1"/>
    <property type="molecule type" value="Genomic_DNA"/>
</dbReference>
<dbReference type="GO" id="GO:0015833">
    <property type="term" value="P:peptide transport"/>
    <property type="evidence" value="ECO:0007669"/>
    <property type="project" value="TreeGrafter"/>
</dbReference>
<dbReference type="InterPro" id="IPR039424">
    <property type="entry name" value="SBP_5"/>
</dbReference>
<dbReference type="InterPro" id="IPR000914">
    <property type="entry name" value="SBP_5_dom"/>
</dbReference>